<name>A0A4Y2BGW2_ARAVE</name>
<dbReference type="AlphaFoldDB" id="A0A4Y2BGW2"/>
<organism evidence="1 2">
    <name type="scientific">Araneus ventricosus</name>
    <name type="common">Orbweaver spider</name>
    <name type="synonym">Epeira ventricosa</name>
    <dbReference type="NCBI Taxonomy" id="182803"/>
    <lineage>
        <taxon>Eukaryota</taxon>
        <taxon>Metazoa</taxon>
        <taxon>Ecdysozoa</taxon>
        <taxon>Arthropoda</taxon>
        <taxon>Chelicerata</taxon>
        <taxon>Arachnida</taxon>
        <taxon>Araneae</taxon>
        <taxon>Araneomorphae</taxon>
        <taxon>Entelegynae</taxon>
        <taxon>Araneoidea</taxon>
        <taxon>Araneidae</taxon>
        <taxon>Araneus</taxon>
    </lineage>
</organism>
<evidence type="ECO:0000313" key="2">
    <source>
        <dbReference type="Proteomes" id="UP000499080"/>
    </source>
</evidence>
<reference evidence="1 2" key="1">
    <citation type="journal article" date="2019" name="Sci. Rep.">
        <title>Orb-weaving spider Araneus ventricosus genome elucidates the spidroin gene catalogue.</title>
        <authorList>
            <person name="Kono N."/>
            <person name="Nakamura H."/>
            <person name="Ohtoshi R."/>
            <person name="Moran D.A.P."/>
            <person name="Shinohara A."/>
            <person name="Yoshida Y."/>
            <person name="Fujiwara M."/>
            <person name="Mori M."/>
            <person name="Tomita M."/>
            <person name="Arakawa K."/>
        </authorList>
    </citation>
    <scope>NUCLEOTIDE SEQUENCE [LARGE SCALE GENOMIC DNA]</scope>
</reference>
<sequence length="117" mass="13287">MASIKEEHRSAVDGPEVRYKKSHIPICKVDVMYKRLSKAEVPYYIKNAIARNTAKPILRNKIKATGDITASIFAIDFNKDSCFLHSFAIVLFSNFVVGFSTKSNIKTQIRQYLKAVM</sequence>
<keyword evidence="2" id="KW-1185">Reference proteome</keyword>
<dbReference type="EMBL" id="BGPR01000073">
    <property type="protein sequence ID" value="GBL90635.1"/>
    <property type="molecule type" value="Genomic_DNA"/>
</dbReference>
<proteinExistence type="predicted"/>
<comment type="caution">
    <text evidence="1">The sequence shown here is derived from an EMBL/GenBank/DDBJ whole genome shotgun (WGS) entry which is preliminary data.</text>
</comment>
<evidence type="ECO:0000313" key="1">
    <source>
        <dbReference type="EMBL" id="GBL90635.1"/>
    </source>
</evidence>
<protein>
    <submittedName>
        <fullName evidence="1">Uncharacterized protein</fullName>
    </submittedName>
</protein>
<gene>
    <name evidence="1" type="ORF">AVEN_219305_1</name>
</gene>
<dbReference type="Proteomes" id="UP000499080">
    <property type="component" value="Unassembled WGS sequence"/>
</dbReference>
<accession>A0A4Y2BGW2</accession>